<accession>A0A699I3G9</accession>
<comment type="caution">
    <text evidence="2">The sequence shown here is derived from an EMBL/GenBank/DDBJ whole genome shotgun (WGS) entry which is preliminary data.</text>
</comment>
<name>A0A699I3G9_TANCI</name>
<dbReference type="AlphaFoldDB" id="A0A699I3G9"/>
<feature type="non-terminal residue" evidence="2">
    <location>
        <position position="186"/>
    </location>
</feature>
<evidence type="ECO:0000313" key="2">
    <source>
        <dbReference type="EMBL" id="GEZ01699.1"/>
    </source>
</evidence>
<dbReference type="EMBL" id="BKCJ010232322">
    <property type="protein sequence ID" value="GEZ01699.1"/>
    <property type="molecule type" value="Genomic_DNA"/>
</dbReference>
<organism evidence="2">
    <name type="scientific">Tanacetum cinerariifolium</name>
    <name type="common">Dalmatian daisy</name>
    <name type="synonym">Chrysanthemum cinerariifolium</name>
    <dbReference type="NCBI Taxonomy" id="118510"/>
    <lineage>
        <taxon>Eukaryota</taxon>
        <taxon>Viridiplantae</taxon>
        <taxon>Streptophyta</taxon>
        <taxon>Embryophyta</taxon>
        <taxon>Tracheophyta</taxon>
        <taxon>Spermatophyta</taxon>
        <taxon>Magnoliopsida</taxon>
        <taxon>eudicotyledons</taxon>
        <taxon>Gunneridae</taxon>
        <taxon>Pentapetalae</taxon>
        <taxon>asterids</taxon>
        <taxon>campanulids</taxon>
        <taxon>Asterales</taxon>
        <taxon>Asteraceae</taxon>
        <taxon>Asteroideae</taxon>
        <taxon>Anthemideae</taxon>
        <taxon>Anthemidinae</taxon>
        <taxon>Tanacetum</taxon>
    </lineage>
</organism>
<evidence type="ECO:0000256" key="1">
    <source>
        <dbReference type="SAM" id="MobiDB-lite"/>
    </source>
</evidence>
<protein>
    <submittedName>
        <fullName evidence="2">Uncharacterized protein</fullName>
    </submittedName>
</protein>
<reference evidence="2" key="1">
    <citation type="journal article" date="2019" name="Sci. Rep.">
        <title>Draft genome of Tanacetum cinerariifolium, the natural source of mosquito coil.</title>
        <authorList>
            <person name="Yamashiro T."/>
            <person name="Shiraishi A."/>
            <person name="Satake H."/>
            <person name="Nakayama K."/>
        </authorList>
    </citation>
    <scope>NUCLEOTIDE SEQUENCE</scope>
</reference>
<sequence length="186" mass="20452">MHKEAQQAAGGPTSLGTTRCDALADSTAKADLGISAPNEFIPKQDQTKSAGDGLKTAYTDLDMEIELLGDLEEILKKLKTFTSTICSLTSKVTVTLNRFASLINQSSQKTKDKGVPLASKSNDSSAEGEKNTYSATIEANLKKYLVDHTGIDVMEEYYKKKLLEDRTDEIISNFKVNDLHLAEWRE</sequence>
<feature type="compositionally biased region" description="Polar residues" evidence="1">
    <location>
        <begin position="119"/>
        <end position="130"/>
    </location>
</feature>
<feature type="region of interest" description="Disordered" evidence="1">
    <location>
        <begin position="111"/>
        <end position="130"/>
    </location>
</feature>
<gene>
    <name evidence="2" type="ORF">Tci_473672</name>
</gene>
<proteinExistence type="predicted"/>